<proteinExistence type="predicted"/>
<evidence type="ECO:0000313" key="1">
    <source>
        <dbReference type="EMBL" id="EMJ92614.1"/>
    </source>
</evidence>
<protein>
    <submittedName>
        <fullName evidence="1">Uncharacterized protein</fullName>
    </submittedName>
</protein>
<dbReference type="Proteomes" id="UP000011988">
    <property type="component" value="Unassembled WGS sequence"/>
</dbReference>
<organism evidence="1 2">
    <name type="scientific">Leptospira alstonii serovar Sichuan str. 79601</name>
    <dbReference type="NCBI Taxonomy" id="1218565"/>
    <lineage>
        <taxon>Bacteria</taxon>
        <taxon>Pseudomonadati</taxon>
        <taxon>Spirochaetota</taxon>
        <taxon>Spirochaetia</taxon>
        <taxon>Leptospirales</taxon>
        <taxon>Leptospiraceae</taxon>
        <taxon>Leptospira</taxon>
    </lineage>
</organism>
<comment type="caution">
    <text evidence="1">The sequence shown here is derived from an EMBL/GenBank/DDBJ whole genome shotgun (WGS) entry which is preliminary data.</text>
</comment>
<accession>M6CLM3</accession>
<name>M6CLM3_9LEPT</name>
<reference evidence="1 2" key="1">
    <citation type="submission" date="2013-01" db="EMBL/GenBank/DDBJ databases">
        <authorList>
            <person name="Harkins D.M."/>
            <person name="Durkin A.S."/>
            <person name="Brinkac L.M."/>
            <person name="Haft D.H."/>
            <person name="Selengut J.D."/>
            <person name="Sanka R."/>
            <person name="DePew J."/>
            <person name="Purushe J."/>
            <person name="Galloway R.L."/>
            <person name="Vinetz J.M."/>
            <person name="Sutton G.G."/>
            <person name="Nierman W.C."/>
            <person name="Fouts D.E."/>
        </authorList>
    </citation>
    <scope>NUCLEOTIDE SEQUENCE [LARGE SCALE GENOMIC DNA]</scope>
    <source>
        <strain evidence="1 2">79601</strain>
    </source>
</reference>
<evidence type="ECO:0000313" key="2">
    <source>
        <dbReference type="Proteomes" id="UP000011988"/>
    </source>
</evidence>
<gene>
    <name evidence="1" type="ORF">LEP1GSC194_2256</name>
</gene>
<dbReference type="PATRIC" id="fig|1218565.3.peg.3516"/>
<dbReference type="AlphaFoldDB" id="M6CLM3"/>
<sequence length="37" mass="4302">MDFDEGLTGANAYIFNNEFPIASLFIRRNQSSLFFVR</sequence>
<dbReference type="EMBL" id="ANIK01000082">
    <property type="protein sequence ID" value="EMJ92614.1"/>
    <property type="molecule type" value="Genomic_DNA"/>
</dbReference>